<dbReference type="GeneID" id="25568087"/>
<dbReference type="RefSeq" id="XP_013754032.1">
    <property type="nucleotide sequence ID" value="XM_013898578.1"/>
</dbReference>
<dbReference type="Gene3D" id="1.20.58.2220">
    <property type="entry name" value="Formin, FH2 domain"/>
    <property type="match status" value="1"/>
</dbReference>
<proteinExistence type="predicted"/>
<feature type="domain" description="FH2" evidence="2">
    <location>
        <begin position="539"/>
        <end position="853"/>
    </location>
</feature>
<evidence type="ECO:0000313" key="4">
    <source>
        <dbReference type="Proteomes" id="UP000054408"/>
    </source>
</evidence>
<evidence type="ECO:0000256" key="1">
    <source>
        <dbReference type="SAM" id="MobiDB-lite"/>
    </source>
</evidence>
<feature type="region of interest" description="Disordered" evidence="1">
    <location>
        <begin position="1"/>
        <end position="31"/>
    </location>
</feature>
<sequence length="853" mass="91835">MADSLTTTPSSSTSLEPKLEPELEPKLELDSSSPVALTTALNAFRSANAKSKLSSAVAKMMSQAVSDKNQRIIELNQRVKDLTLMLESREKQLDSMVTLRLKQKRQLDLSDLKRVVSAKSSAAHAAAARLSPWRRITAKRVLAWARGLPPLAAASADGFSSRRLLSLASLAADPLAAVSYIDADVPAHSAGEAFLFLLTLCRFLKSASSSWLEAFIHAAGVEAINAYVAFLDNSVSSAPPSLVRLGVHLLAMLARARLLATREAVTAFAAPSAAHSLQLLVVAAVAPGSSNPRGQAQLLDFVARVAEAATHVPDAILAALALAARHSAAPSASHLPVKHAPLSLLVALLDTCDEPYLRAAALRLLNTLLSATSTIEDRIELRSALEREGLNELLDLVHLETKAHLDQKSTDSALSNSAHRALLAELATFHASHAADSSDLATIASAHEVDLSSPASLFRAIDARLASSPAADAFLHIMQHLFIISSDNALASVAWPFVQRLLHRAVVLDSAEHTDAAPPRANLAAEALSLEEIDAILAKKRSAPALPPLKPLFWTKIPSDKLDTTVWKDTLTPEQLSDTLPTIAHLPLDESALVKLFAKTATSSDANSSARRPRHKSSKIRLLQVKRANNIAITLKQFDASFASANDIAAAIANTDVSSFTPHQLSALLKYAPHDDELALVREYLDHEPELDSIDALGAPERFFAAILDIDCYSERVAGMLLRLEFDSMVADLRDRLDALTRGVTQARSSSTLRSLLVLVRRIGNRLNAGSRRGNAAAFKLDILSKLRDTRATSRHNFSVLHYLATLVRASAPTLLAWHLHRFCVSVDAAAADCDRWDALAARRAARAARHHS</sequence>
<dbReference type="PANTHER" id="PTHR46345:SF8">
    <property type="entry name" value="FORMIN 3, ISOFORM B"/>
    <property type="match status" value="1"/>
</dbReference>
<dbReference type="InterPro" id="IPR016024">
    <property type="entry name" value="ARM-type_fold"/>
</dbReference>
<reference evidence="3 4" key="1">
    <citation type="submission" date="2010-05" db="EMBL/GenBank/DDBJ databases">
        <title>The Genome Sequence of Thecamonas trahens ATCC 50062.</title>
        <authorList>
            <consortium name="The Broad Institute Genome Sequencing Platform"/>
            <person name="Russ C."/>
            <person name="Cuomo C."/>
            <person name="Shea T."/>
            <person name="Young S.K."/>
            <person name="Zeng Q."/>
            <person name="Koehrsen M."/>
            <person name="Haas B."/>
            <person name="Borodovsky M."/>
            <person name="Guigo R."/>
            <person name="Alvarado L."/>
            <person name="Berlin A."/>
            <person name="Bochicchio J."/>
            <person name="Borenstein D."/>
            <person name="Chapman S."/>
            <person name="Chen Z."/>
            <person name="Freedman E."/>
            <person name="Gellesch M."/>
            <person name="Goldberg J."/>
            <person name="Griggs A."/>
            <person name="Gujja S."/>
            <person name="Heilman E."/>
            <person name="Heiman D."/>
            <person name="Hepburn T."/>
            <person name="Howarth C."/>
            <person name="Jen D."/>
            <person name="Larson L."/>
            <person name="Mehta T."/>
            <person name="Park D."/>
            <person name="Pearson M."/>
            <person name="Roberts A."/>
            <person name="Saif S."/>
            <person name="Shenoy N."/>
            <person name="Sisk P."/>
            <person name="Stolte C."/>
            <person name="Sykes S."/>
            <person name="Thomson T."/>
            <person name="Walk T."/>
            <person name="White J."/>
            <person name="Yandava C."/>
            <person name="Burger G."/>
            <person name="Gray M.W."/>
            <person name="Holland P.W.H."/>
            <person name="King N."/>
            <person name="Lang F.B.F."/>
            <person name="Roger A.J."/>
            <person name="Ruiz-Trillo I."/>
            <person name="Lander E."/>
            <person name="Nusbaum C."/>
        </authorList>
    </citation>
    <scope>NUCLEOTIDE SEQUENCE [LARGE SCALE GENOMIC DNA]</scope>
    <source>
        <strain evidence="3 4">ATCC 50062</strain>
    </source>
</reference>
<dbReference type="PANTHER" id="PTHR46345">
    <property type="entry name" value="INVERTED FORMIN-2"/>
    <property type="match status" value="1"/>
</dbReference>
<protein>
    <recommendedName>
        <fullName evidence="2">FH2 domain-containing protein</fullName>
    </recommendedName>
</protein>
<feature type="compositionally biased region" description="Low complexity" evidence="1">
    <location>
        <begin position="1"/>
        <end position="16"/>
    </location>
</feature>
<dbReference type="Pfam" id="PF02181">
    <property type="entry name" value="FH2"/>
    <property type="match status" value="1"/>
</dbReference>
<name>A0A0L0DNX9_THETB</name>
<accession>A0A0L0DNX9</accession>
<dbReference type="Gene3D" id="1.25.10.10">
    <property type="entry name" value="Leucine-rich Repeat Variant"/>
    <property type="match status" value="1"/>
</dbReference>
<evidence type="ECO:0000313" key="3">
    <source>
        <dbReference type="EMBL" id="KNC54017.1"/>
    </source>
</evidence>
<keyword evidence="4" id="KW-1185">Reference proteome</keyword>
<dbReference type="InterPro" id="IPR015425">
    <property type="entry name" value="FH2_Formin"/>
</dbReference>
<dbReference type="EMBL" id="GL349485">
    <property type="protein sequence ID" value="KNC54017.1"/>
    <property type="molecule type" value="Genomic_DNA"/>
</dbReference>
<dbReference type="Gene3D" id="1.10.238.150">
    <property type="entry name" value="Formin, FH3 diaphanous domain"/>
    <property type="match status" value="1"/>
</dbReference>
<dbReference type="AlphaFoldDB" id="A0A0L0DNX9"/>
<dbReference type="SMART" id="SM00498">
    <property type="entry name" value="FH2"/>
    <property type="match status" value="1"/>
</dbReference>
<dbReference type="SMART" id="SM01139">
    <property type="entry name" value="Drf_FH3"/>
    <property type="match status" value="1"/>
</dbReference>
<evidence type="ECO:0000259" key="2">
    <source>
        <dbReference type="PROSITE" id="PS51444"/>
    </source>
</evidence>
<dbReference type="InterPro" id="IPR010472">
    <property type="entry name" value="FH3_dom"/>
</dbReference>
<dbReference type="PROSITE" id="PS51444">
    <property type="entry name" value="FH2"/>
    <property type="match status" value="1"/>
</dbReference>
<dbReference type="GO" id="GO:0003779">
    <property type="term" value="F:actin binding"/>
    <property type="evidence" value="ECO:0007669"/>
    <property type="project" value="InterPro"/>
</dbReference>
<dbReference type="eggNOG" id="KOG1922">
    <property type="taxonomic scope" value="Eukaryota"/>
</dbReference>
<dbReference type="InterPro" id="IPR042201">
    <property type="entry name" value="FH2_Formin_sf"/>
</dbReference>
<dbReference type="OrthoDB" id="1668162at2759"/>
<dbReference type="InterPro" id="IPR011989">
    <property type="entry name" value="ARM-like"/>
</dbReference>
<feature type="compositionally biased region" description="Basic and acidic residues" evidence="1">
    <location>
        <begin position="17"/>
        <end position="29"/>
    </location>
</feature>
<dbReference type="SUPFAM" id="SSF48371">
    <property type="entry name" value="ARM repeat"/>
    <property type="match status" value="1"/>
</dbReference>
<dbReference type="Proteomes" id="UP000054408">
    <property type="component" value="Unassembled WGS sequence"/>
</dbReference>
<gene>
    <name evidence="3" type="ORF">AMSG_09674</name>
</gene>
<dbReference type="SUPFAM" id="SSF101447">
    <property type="entry name" value="Formin homology 2 domain (FH2 domain)"/>
    <property type="match status" value="1"/>
</dbReference>
<organism evidence="3 4">
    <name type="scientific">Thecamonas trahens ATCC 50062</name>
    <dbReference type="NCBI Taxonomy" id="461836"/>
    <lineage>
        <taxon>Eukaryota</taxon>
        <taxon>Apusozoa</taxon>
        <taxon>Apusomonadida</taxon>
        <taxon>Apusomonadidae</taxon>
        <taxon>Thecamonas</taxon>
    </lineage>
</organism>
<dbReference type="Pfam" id="PF06367">
    <property type="entry name" value="Drf_FH3"/>
    <property type="match status" value="1"/>
</dbReference>